<dbReference type="AlphaFoldDB" id="A0A1I8ANN4"/>
<keyword evidence="1" id="KW-1185">Reference proteome</keyword>
<evidence type="ECO:0000313" key="2">
    <source>
        <dbReference type="WBParaSite" id="L893_g7593.t1"/>
    </source>
</evidence>
<dbReference type="WBParaSite" id="L893_g7593.t1">
    <property type="protein sequence ID" value="L893_g7593.t1"/>
    <property type="gene ID" value="L893_g7593"/>
</dbReference>
<proteinExistence type="predicted"/>
<organism evidence="1 2">
    <name type="scientific">Steinernema glaseri</name>
    <dbReference type="NCBI Taxonomy" id="37863"/>
    <lineage>
        <taxon>Eukaryota</taxon>
        <taxon>Metazoa</taxon>
        <taxon>Ecdysozoa</taxon>
        <taxon>Nematoda</taxon>
        <taxon>Chromadorea</taxon>
        <taxon>Rhabditida</taxon>
        <taxon>Tylenchina</taxon>
        <taxon>Panagrolaimomorpha</taxon>
        <taxon>Strongyloidoidea</taxon>
        <taxon>Steinernematidae</taxon>
        <taxon>Steinernema</taxon>
    </lineage>
</organism>
<reference evidence="2" key="1">
    <citation type="submission" date="2016-11" db="UniProtKB">
        <authorList>
            <consortium name="WormBaseParasite"/>
        </authorList>
    </citation>
    <scope>IDENTIFICATION</scope>
</reference>
<protein>
    <submittedName>
        <fullName evidence="2">UBC core domain-containing protein</fullName>
    </submittedName>
</protein>
<accession>A0A1I8ANN4</accession>
<dbReference type="Proteomes" id="UP000095287">
    <property type="component" value="Unplaced"/>
</dbReference>
<evidence type="ECO:0000313" key="1">
    <source>
        <dbReference type="Proteomes" id="UP000095287"/>
    </source>
</evidence>
<sequence>MDLVVGKMESKIVPSVKHTGPQGTFLFNRPPLTYEDFNFYSTLTRHKSVTVSFKVIRTMDIRTDPCSHLWAPAARRSSLTAHLSASVH</sequence>
<name>A0A1I8ANN4_9BILA</name>